<dbReference type="RefSeq" id="WP_268917390.1">
    <property type="nucleotide sequence ID" value="NZ_JAPTMY010000013.1"/>
</dbReference>
<feature type="transmembrane region" description="Helical" evidence="8">
    <location>
        <begin position="121"/>
        <end position="138"/>
    </location>
</feature>
<keyword evidence="11" id="KW-1185">Reference proteome</keyword>
<feature type="transmembrane region" description="Helical" evidence="8">
    <location>
        <begin position="145"/>
        <end position="163"/>
    </location>
</feature>
<feature type="transmembrane region" description="Helical" evidence="8">
    <location>
        <begin position="89"/>
        <end position="109"/>
    </location>
</feature>
<dbReference type="SUPFAM" id="SSF103481">
    <property type="entry name" value="Multidrug resistance efflux transporter EmrE"/>
    <property type="match status" value="2"/>
</dbReference>
<dbReference type="NCBIfam" id="TIGR00688">
    <property type="entry name" value="rarD"/>
    <property type="match status" value="1"/>
</dbReference>
<dbReference type="InterPro" id="IPR037185">
    <property type="entry name" value="EmrE-like"/>
</dbReference>
<keyword evidence="6 8" id="KW-1133">Transmembrane helix</keyword>
<comment type="similarity">
    <text evidence="2">Belongs to the EamA transporter family.</text>
</comment>
<feature type="transmembrane region" description="Helical" evidence="8">
    <location>
        <begin position="24"/>
        <end position="44"/>
    </location>
</feature>
<evidence type="ECO:0000256" key="8">
    <source>
        <dbReference type="SAM" id="Phobius"/>
    </source>
</evidence>
<dbReference type="PANTHER" id="PTHR22911:SF137">
    <property type="entry name" value="SOLUTE CARRIER FAMILY 35 MEMBER G2-RELATED"/>
    <property type="match status" value="1"/>
</dbReference>
<evidence type="ECO:0000256" key="6">
    <source>
        <dbReference type="ARBA" id="ARBA00022989"/>
    </source>
</evidence>
<dbReference type="InterPro" id="IPR000620">
    <property type="entry name" value="EamA_dom"/>
</dbReference>
<evidence type="ECO:0000259" key="9">
    <source>
        <dbReference type="Pfam" id="PF00892"/>
    </source>
</evidence>
<feature type="domain" description="EamA" evidence="9">
    <location>
        <begin position="26"/>
        <end position="161"/>
    </location>
</feature>
<feature type="transmembrane region" description="Helical" evidence="8">
    <location>
        <begin position="230"/>
        <end position="253"/>
    </location>
</feature>
<evidence type="ECO:0000256" key="3">
    <source>
        <dbReference type="ARBA" id="ARBA00022448"/>
    </source>
</evidence>
<feature type="transmembrane region" description="Helical" evidence="8">
    <location>
        <begin position="56"/>
        <end position="77"/>
    </location>
</feature>
<keyword evidence="3" id="KW-0813">Transport</keyword>
<keyword evidence="5 8" id="KW-0812">Transmembrane</keyword>
<organism evidence="10 11">
    <name type="scientific">Actinomyces israelii</name>
    <dbReference type="NCBI Taxonomy" id="1659"/>
    <lineage>
        <taxon>Bacteria</taxon>
        <taxon>Bacillati</taxon>
        <taxon>Actinomycetota</taxon>
        <taxon>Actinomycetes</taxon>
        <taxon>Actinomycetales</taxon>
        <taxon>Actinomycetaceae</taxon>
        <taxon>Actinomyces</taxon>
    </lineage>
</organism>
<dbReference type="Proteomes" id="UP001072034">
    <property type="component" value="Unassembled WGS sequence"/>
</dbReference>
<evidence type="ECO:0000256" key="5">
    <source>
        <dbReference type="ARBA" id="ARBA00022692"/>
    </source>
</evidence>
<feature type="domain" description="EamA" evidence="9">
    <location>
        <begin position="172"/>
        <end position="305"/>
    </location>
</feature>
<dbReference type="EMBL" id="JAPTMY010000013">
    <property type="protein sequence ID" value="MCZ0857893.1"/>
    <property type="molecule type" value="Genomic_DNA"/>
</dbReference>
<comment type="subcellular location">
    <subcellularLocation>
        <location evidence="1">Cell membrane</location>
        <topology evidence="1">Multi-pass membrane protein</topology>
    </subcellularLocation>
</comment>
<name>A0ABT4I821_9ACTO</name>
<evidence type="ECO:0000256" key="7">
    <source>
        <dbReference type="ARBA" id="ARBA00023136"/>
    </source>
</evidence>
<keyword evidence="7 8" id="KW-0472">Membrane</keyword>
<feature type="transmembrane region" description="Helical" evidence="8">
    <location>
        <begin position="260"/>
        <end position="282"/>
    </location>
</feature>
<evidence type="ECO:0000313" key="11">
    <source>
        <dbReference type="Proteomes" id="UP001072034"/>
    </source>
</evidence>
<dbReference type="Pfam" id="PF00892">
    <property type="entry name" value="EamA"/>
    <property type="match status" value="2"/>
</dbReference>
<dbReference type="PANTHER" id="PTHR22911">
    <property type="entry name" value="ACYL-MALONYL CONDENSING ENZYME-RELATED"/>
    <property type="match status" value="1"/>
</dbReference>
<evidence type="ECO:0000256" key="2">
    <source>
        <dbReference type="ARBA" id="ARBA00007362"/>
    </source>
</evidence>
<evidence type="ECO:0000256" key="4">
    <source>
        <dbReference type="ARBA" id="ARBA00022475"/>
    </source>
</evidence>
<protein>
    <submittedName>
        <fullName evidence="10">EamA family transporter RarD</fullName>
    </submittedName>
</protein>
<accession>A0ABT4I821</accession>
<gene>
    <name evidence="10" type="primary">rarD</name>
    <name evidence="10" type="ORF">OHJ16_07525</name>
</gene>
<evidence type="ECO:0000313" key="10">
    <source>
        <dbReference type="EMBL" id="MCZ0857893.1"/>
    </source>
</evidence>
<evidence type="ECO:0000256" key="1">
    <source>
        <dbReference type="ARBA" id="ARBA00004651"/>
    </source>
</evidence>
<reference evidence="10" key="1">
    <citation type="submission" date="2022-10" db="EMBL/GenBank/DDBJ databases">
        <title>Genome sequence of Actinomyces israelii ATCC 10048.</title>
        <authorList>
            <person name="Watt R.M."/>
            <person name="Tong W.M."/>
        </authorList>
    </citation>
    <scope>NUCLEOTIDE SEQUENCE</scope>
    <source>
        <strain evidence="10">ATCC 10048</strain>
    </source>
</reference>
<dbReference type="InterPro" id="IPR004626">
    <property type="entry name" value="RarD"/>
</dbReference>
<proteinExistence type="inferred from homology"/>
<feature type="transmembrane region" description="Helical" evidence="8">
    <location>
        <begin position="288"/>
        <end position="309"/>
    </location>
</feature>
<sequence>MAPSPDAPEPAPASVRAAVQQPSGAGIALVLGCYTLWGVFPLYFRLLADAGSVEIIGHRIVWTLVTCLGLVTVRRRWGRLRRILRSARLLGALTVSGLLVSVNWLIYVYGINTGRTADAALGYFINPLVTVALAALVLRERLRPVHRVSIGLATAAVALLVVLQGSLPWVSLALALSFGLYGLVKKRIGPQVDALTGLTAESAVVCPAAVAYLGRLAWQGQSAWQGPHAGALLGALLLAAGPVTAVPLLLFAAGTRRVPLNVVGMSQYIAPIIQFILAWAVFREAIPPARWAAMALVWAAVVIFVADAVHQTARRPRTRGPARAESQT</sequence>
<keyword evidence="4" id="KW-1003">Cell membrane</keyword>
<comment type="caution">
    <text evidence="10">The sequence shown here is derived from an EMBL/GenBank/DDBJ whole genome shotgun (WGS) entry which is preliminary data.</text>
</comment>